<keyword evidence="1" id="KW-1133">Transmembrane helix</keyword>
<dbReference type="InterPro" id="IPR027417">
    <property type="entry name" value="P-loop_NTPase"/>
</dbReference>
<evidence type="ECO:0000313" key="2">
    <source>
        <dbReference type="EMBL" id="KAJ5161184.1"/>
    </source>
</evidence>
<dbReference type="SUPFAM" id="SSF52540">
    <property type="entry name" value="P-loop containing nucleoside triphosphate hydrolases"/>
    <property type="match status" value="1"/>
</dbReference>
<dbReference type="EMBL" id="JAPQKO010000005">
    <property type="protein sequence ID" value="KAJ5161184.1"/>
    <property type="molecule type" value="Genomic_DNA"/>
</dbReference>
<dbReference type="AlphaFoldDB" id="A0A9W9HZK9"/>
<sequence>MGQTASTPKPGAEMEVIGAGLPRTGTSSFSAALDVLLDGPTYHGGTQICAGPSIEIKSWIRVLQCWLKGDAASRNTLKAIIRARLDGYSAVTDCPCCQLVPELLEIYPNAKVICTTRDPITWEESMNTLQSTAMKAFLRAALFLVPGMRHFPDYGDALGAQWMRMYAINAGSHGRTTYARHMEWLKANVPEDRLVFFDVKDGWEPLCKALGKDVPKDVPFPRVNDAEALQRVAQYHIRRGIRRWAMVFGALAAVGIAIYARQ</sequence>
<name>A0A9W9HZK9_9EURO</name>
<dbReference type="OrthoDB" id="408152at2759"/>
<proteinExistence type="predicted"/>
<evidence type="ECO:0008006" key="4">
    <source>
        <dbReference type="Google" id="ProtNLM"/>
    </source>
</evidence>
<dbReference type="InterPro" id="IPR040632">
    <property type="entry name" value="Sulfotransfer_4"/>
</dbReference>
<comment type="caution">
    <text evidence="2">The sequence shown here is derived from an EMBL/GenBank/DDBJ whole genome shotgun (WGS) entry which is preliminary data.</text>
</comment>
<organism evidence="2 3">
    <name type="scientific">Penicillium capsulatum</name>
    <dbReference type="NCBI Taxonomy" id="69766"/>
    <lineage>
        <taxon>Eukaryota</taxon>
        <taxon>Fungi</taxon>
        <taxon>Dikarya</taxon>
        <taxon>Ascomycota</taxon>
        <taxon>Pezizomycotina</taxon>
        <taxon>Eurotiomycetes</taxon>
        <taxon>Eurotiomycetidae</taxon>
        <taxon>Eurotiales</taxon>
        <taxon>Aspergillaceae</taxon>
        <taxon>Penicillium</taxon>
    </lineage>
</organism>
<protein>
    <recommendedName>
        <fullName evidence="4">NAD dependent epimerase/dehydratase</fullName>
    </recommendedName>
</protein>
<evidence type="ECO:0000256" key="1">
    <source>
        <dbReference type="SAM" id="Phobius"/>
    </source>
</evidence>
<dbReference type="Gene3D" id="3.40.50.300">
    <property type="entry name" value="P-loop containing nucleotide triphosphate hydrolases"/>
    <property type="match status" value="1"/>
</dbReference>
<dbReference type="PANTHER" id="PTHR36978:SF3">
    <property type="entry name" value="P-LOOP CONTAINING NUCLEOSIDE TRIPHOSPHATE HYDROLASE PROTEIN"/>
    <property type="match status" value="1"/>
</dbReference>
<gene>
    <name evidence="2" type="ORF">N7492_006576</name>
</gene>
<dbReference type="Proteomes" id="UP001146351">
    <property type="component" value="Unassembled WGS sequence"/>
</dbReference>
<evidence type="ECO:0000313" key="3">
    <source>
        <dbReference type="Proteomes" id="UP001146351"/>
    </source>
</evidence>
<accession>A0A9W9HZK9</accession>
<keyword evidence="1" id="KW-0812">Transmembrane</keyword>
<dbReference type="Pfam" id="PF17784">
    <property type="entry name" value="Sulfotransfer_4"/>
    <property type="match status" value="1"/>
</dbReference>
<feature type="transmembrane region" description="Helical" evidence="1">
    <location>
        <begin position="241"/>
        <end position="260"/>
    </location>
</feature>
<reference evidence="2" key="2">
    <citation type="journal article" date="2023" name="IMA Fungus">
        <title>Comparative genomic study of the Penicillium genus elucidates a diverse pangenome and 15 lateral gene transfer events.</title>
        <authorList>
            <person name="Petersen C."/>
            <person name="Sorensen T."/>
            <person name="Nielsen M.R."/>
            <person name="Sondergaard T.E."/>
            <person name="Sorensen J.L."/>
            <person name="Fitzpatrick D.A."/>
            <person name="Frisvad J.C."/>
            <person name="Nielsen K.L."/>
        </authorList>
    </citation>
    <scope>NUCLEOTIDE SEQUENCE</scope>
    <source>
        <strain evidence="2">IBT 21917</strain>
    </source>
</reference>
<reference evidence="2" key="1">
    <citation type="submission" date="2022-11" db="EMBL/GenBank/DDBJ databases">
        <authorList>
            <person name="Petersen C."/>
        </authorList>
    </citation>
    <scope>NUCLEOTIDE SEQUENCE</scope>
    <source>
        <strain evidence="2">IBT 21917</strain>
    </source>
</reference>
<dbReference type="PANTHER" id="PTHR36978">
    <property type="entry name" value="P-LOOP CONTAINING NUCLEOTIDE TRIPHOSPHATE HYDROLASE"/>
    <property type="match status" value="1"/>
</dbReference>
<keyword evidence="1" id="KW-0472">Membrane</keyword>
<keyword evidence="3" id="KW-1185">Reference proteome</keyword>